<keyword evidence="2" id="KW-1185">Reference proteome</keyword>
<evidence type="ECO:0000313" key="1">
    <source>
        <dbReference type="EMBL" id="KRR06145.1"/>
    </source>
</evidence>
<protein>
    <submittedName>
        <fullName evidence="1">Uncharacterized protein</fullName>
    </submittedName>
</protein>
<name>A0A0R3LE78_9BRAD</name>
<sequence>MSSRISWQRAVLVIESALTDSGKHIRWQYEWISYGKYPVYRVGIHQHGELFNTVYTQDIGARSPVPEYGVGTQRRADDMTHLTY</sequence>
<evidence type="ECO:0000313" key="2">
    <source>
        <dbReference type="Proteomes" id="UP000051913"/>
    </source>
</evidence>
<reference evidence="1 2" key="1">
    <citation type="submission" date="2014-03" db="EMBL/GenBank/DDBJ databases">
        <title>Bradyrhizobium valentinum sp. nov., isolated from effective nodules of Lupinus mariae-josephae, a lupine endemic of basic-lime soils in Eastern Spain.</title>
        <authorList>
            <person name="Duran D."/>
            <person name="Rey L."/>
            <person name="Navarro A."/>
            <person name="Busquets A."/>
            <person name="Imperial J."/>
            <person name="Ruiz-Argueso T."/>
        </authorList>
    </citation>
    <scope>NUCLEOTIDE SEQUENCE [LARGE SCALE GENOMIC DNA]</scope>
    <source>
        <strain evidence="1 2">LmjM3</strain>
    </source>
</reference>
<dbReference type="Proteomes" id="UP000051913">
    <property type="component" value="Unassembled WGS sequence"/>
</dbReference>
<comment type="caution">
    <text evidence="1">The sequence shown here is derived from an EMBL/GenBank/DDBJ whole genome shotgun (WGS) entry which is preliminary data.</text>
</comment>
<dbReference type="EMBL" id="LLXX01000114">
    <property type="protein sequence ID" value="KRR06145.1"/>
    <property type="molecule type" value="Genomic_DNA"/>
</dbReference>
<proteinExistence type="predicted"/>
<dbReference type="AlphaFoldDB" id="A0A0R3LE78"/>
<accession>A0A0R3LE78</accession>
<gene>
    <name evidence="1" type="ORF">CP49_37600</name>
</gene>
<organism evidence="1 2">
    <name type="scientific">Bradyrhizobium valentinum</name>
    <dbReference type="NCBI Taxonomy" id="1518501"/>
    <lineage>
        <taxon>Bacteria</taxon>
        <taxon>Pseudomonadati</taxon>
        <taxon>Pseudomonadota</taxon>
        <taxon>Alphaproteobacteria</taxon>
        <taxon>Hyphomicrobiales</taxon>
        <taxon>Nitrobacteraceae</taxon>
        <taxon>Bradyrhizobium</taxon>
    </lineage>
</organism>